<dbReference type="CDD" id="cd17503">
    <property type="entry name" value="MFS_LmrB_MDR_like"/>
    <property type="match status" value="1"/>
</dbReference>
<protein>
    <submittedName>
        <fullName evidence="10">EmrB/QacA family drug resistance transporter</fullName>
    </submittedName>
</protein>
<comment type="caution">
    <text evidence="10">The sequence shown here is derived from an EMBL/GenBank/DDBJ whole genome shotgun (WGS) entry which is preliminary data.</text>
</comment>
<dbReference type="GO" id="GO:0022857">
    <property type="term" value="F:transmembrane transporter activity"/>
    <property type="evidence" value="ECO:0007669"/>
    <property type="project" value="InterPro"/>
</dbReference>
<comment type="subcellular location">
    <subcellularLocation>
        <location evidence="1">Cell membrane</location>
        <topology evidence="1">Multi-pass membrane protein</topology>
    </subcellularLocation>
</comment>
<dbReference type="AlphaFoldDB" id="A0A261R704"/>
<feature type="transmembrane region" description="Helical" evidence="8">
    <location>
        <begin position="144"/>
        <end position="165"/>
    </location>
</feature>
<dbReference type="Gene3D" id="1.20.1720.10">
    <property type="entry name" value="Multidrug resistance protein D"/>
    <property type="match status" value="1"/>
</dbReference>
<dbReference type="PANTHER" id="PTHR42718">
    <property type="entry name" value="MAJOR FACILITATOR SUPERFAMILY MULTIDRUG TRANSPORTER MFSC"/>
    <property type="match status" value="1"/>
</dbReference>
<dbReference type="InterPro" id="IPR020846">
    <property type="entry name" value="MFS_dom"/>
</dbReference>
<feature type="transmembrane region" description="Helical" evidence="8">
    <location>
        <begin position="85"/>
        <end position="104"/>
    </location>
</feature>
<name>A0A261R704_9BORD</name>
<keyword evidence="7 8" id="KW-0472">Membrane</keyword>
<dbReference type="EMBL" id="NEVJ01000003">
    <property type="protein sequence ID" value="OZI20796.1"/>
    <property type="molecule type" value="Genomic_DNA"/>
</dbReference>
<feature type="transmembrane region" description="Helical" evidence="8">
    <location>
        <begin position="368"/>
        <end position="390"/>
    </location>
</feature>
<keyword evidence="4" id="KW-1003">Cell membrane</keyword>
<dbReference type="InterPro" id="IPR011701">
    <property type="entry name" value="MFS"/>
</dbReference>
<sequence length="527" mass="56552">MKSMSPAGHPGAVPHKSMITVSIMLATIMQTLDSTIANVALPHMAGGLSASQDQITWVLTSYIVAAAIATPVTGWLTGRYGLKSVFLVSIAGFTVMSLACGAAGNLAQIVLARLLQGAFGAALVPLSQAVMLDVNEPKDHAKAMAVWGMGVMLGPILGPTLGGWLTDNMNWRWVFLINLPVGLMSFYGVARFIHDDGARRDNRFDVFGFATLAIAIGLLQLMLDRGEQADWFDSIEIRIYAVCAFVSFTFFILHTATSGEHSFFKVALLRDRNFAMGLAFYFLLGLLLYATRALLPPLLQTILGYPVVTTGLVTAPSGLGTMVSMLVAGRIVGKIDGRLVIALGFGLTTLSLWQMSGYTPQITEWDVIVPGFIQGLGLGFTSVPLTTMTFSTLDRSLRSDGTAIYSLSRNIGSSIGISAMQTLLVRNTAILHASLGAYITAGAMMIHPDALSRMFDMSTPAGMAGMNEILNNQAAFIAYLDDFRFMMWLTLAAIPCLIFMRTRRPASGQPSAQQAADDAELQHVAAD</sequence>
<dbReference type="Pfam" id="PF07690">
    <property type="entry name" value="MFS_1"/>
    <property type="match status" value="1"/>
</dbReference>
<accession>A0A261R704</accession>
<feature type="transmembrane region" description="Helical" evidence="8">
    <location>
        <begin position="303"/>
        <end position="327"/>
    </location>
</feature>
<dbReference type="SUPFAM" id="SSF103473">
    <property type="entry name" value="MFS general substrate transporter"/>
    <property type="match status" value="1"/>
</dbReference>
<evidence type="ECO:0000313" key="11">
    <source>
        <dbReference type="Proteomes" id="UP000216857"/>
    </source>
</evidence>
<evidence type="ECO:0000259" key="9">
    <source>
        <dbReference type="PROSITE" id="PS50850"/>
    </source>
</evidence>
<comment type="similarity">
    <text evidence="2">Belongs to the major facilitator superfamily. EmrB family.</text>
</comment>
<dbReference type="InterPro" id="IPR004638">
    <property type="entry name" value="EmrB-like"/>
</dbReference>
<keyword evidence="5 8" id="KW-0812">Transmembrane</keyword>
<keyword evidence="11" id="KW-1185">Reference proteome</keyword>
<dbReference type="STRING" id="1416803.CAL13_19485"/>
<evidence type="ECO:0000256" key="2">
    <source>
        <dbReference type="ARBA" id="ARBA00008537"/>
    </source>
</evidence>
<proteinExistence type="inferred from homology"/>
<evidence type="ECO:0000256" key="8">
    <source>
        <dbReference type="SAM" id="Phobius"/>
    </source>
</evidence>
<dbReference type="InterPro" id="IPR036259">
    <property type="entry name" value="MFS_trans_sf"/>
</dbReference>
<dbReference type="PANTHER" id="PTHR42718:SF9">
    <property type="entry name" value="MAJOR FACILITATOR SUPERFAMILY MULTIDRUG TRANSPORTER MFSC"/>
    <property type="match status" value="1"/>
</dbReference>
<feature type="transmembrane region" description="Helical" evidence="8">
    <location>
        <begin position="429"/>
        <end position="447"/>
    </location>
</feature>
<evidence type="ECO:0000256" key="6">
    <source>
        <dbReference type="ARBA" id="ARBA00022989"/>
    </source>
</evidence>
<evidence type="ECO:0000256" key="7">
    <source>
        <dbReference type="ARBA" id="ARBA00023136"/>
    </source>
</evidence>
<dbReference type="PRINTS" id="PR01036">
    <property type="entry name" value="TCRTETB"/>
</dbReference>
<evidence type="ECO:0000313" key="10">
    <source>
        <dbReference type="EMBL" id="OZI20796.1"/>
    </source>
</evidence>
<reference evidence="10" key="1">
    <citation type="submission" date="2017-05" db="EMBL/GenBank/DDBJ databases">
        <title>Complete and WGS of Bordetella genogroups.</title>
        <authorList>
            <person name="Spilker T."/>
            <person name="Lipuma J."/>
        </authorList>
    </citation>
    <scope>NUCLEOTIDE SEQUENCE</scope>
    <source>
        <strain evidence="10">AU21707</strain>
    </source>
</reference>
<keyword evidence="6 8" id="KW-1133">Transmembrane helix</keyword>
<feature type="transmembrane region" description="Helical" evidence="8">
    <location>
        <begin position="483"/>
        <end position="500"/>
    </location>
</feature>
<organism evidence="10 11">
    <name type="scientific">Bordetella genomosp. 9</name>
    <dbReference type="NCBI Taxonomy" id="1416803"/>
    <lineage>
        <taxon>Bacteria</taxon>
        <taxon>Pseudomonadati</taxon>
        <taxon>Pseudomonadota</taxon>
        <taxon>Betaproteobacteria</taxon>
        <taxon>Burkholderiales</taxon>
        <taxon>Alcaligenaceae</taxon>
        <taxon>Bordetella</taxon>
    </lineage>
</organism>
<dbReference type="Gene3D" id="1.20.1250.20">
    <property type="entry name" value="MFS general substrate transporter like domains"/>
    <property type="match status" value="1"/>
</dbReference>
<feature type="transmembrane region" description="Helical" evidence="8">
    <location>
        <begin position="55"/>
        <end position="78"/>
    </location>
</feature>
<feature type="domain" description="Major facilitator superfamily (MFS) profile" evidence="9">
    <location>
        <begin position="19"/>
        <end position="460"/>
    </location>
</feature>
<evidence type="ECO:0000256" key="4">
    <source>
        <dbReference type="ARBA" id="ARBA00022475"/>
    </source>
</evidence>
<evidence type="ECO:0000256" key="5">
    <source>
        <dbReference type="ARBA" id="ARBA00022692"/>
    </source>
</evidence>
<evidence type="ECO:0000256" key="1">
    <source>
        <dbReference type="ARBA" id="ARBA00004651"/>
    </source>
</evidence>
<evidence type="ECO:0000256" key="3">
    <source>
        <dbReference type="ARBA" id="ARBA00022448"/>
    </source>
</evidence>
<feature type="transmembrane region" description="Helical" evidence="8">
    <location>
        <begin position="235"/>
        <end position="253"/>
    </location>
</feature>
<keyword evidence="3" id="KW-0813">Transport</keyword>
<dbReference type="PROSITE" id="PS50850">
    <property type="entry name" value="MFS"/>
    <property type="match status" value="1"/>
</dbReference>
<feature type="transmembrane region" description="Helical" evidence="8">
    <location>
        <begin position="339"/>
        <end position="356"/>
    </location>
</feature>
<feature type="transmembrane region" description="Helical" evidence="8">
    <location>
        <begin position="171"/>
        <end position="192"/>
    </location>
</feature>
<dbReference type="Proteomes" id="UP000216857">
    <property type="component" value="Unassembled WGS sequence"/>
</dbReference>
<feature type="transmembrane region" description="Helical" evidence="8">
    <location>
        <begin position="274"/>
        <end position="291"/>
    </location>
</feature>
<dbReference type="NCBIfam" id="TIGR00711">
    <property type="entry name" value="efflux_EmrB"/>
    <property type="match status" value="1"/>
</dbReference>
<feature type="transmembrane region" description="Helical" evidence="8">
    <location>
        <begin position="204"/>
        <end position="223"/>
    </location>
</feature>
<dbReference type="GO" id="GO:0005886">
    <property type="term" value="C:plasma membrane"/>
    <property type="evidence" value="ECO:0007669"/>
    <property type="project" value="UniProtKB-SubCell"/>
</dbReference>
<feature type="transmembrane region" description="Helical" evidence="8">
    <location>
        <begin position="110"/>
        <end position="132"/>
    </location>
</feature>
<gene>
    <name evidence="10" type="ORF">CAL26_25330</name>
</gene>